<feature type="region of interest" description="Disordered" evidence="5">
    <location>
        <begin position="208"/>
        <end position="236"/>
    </location>
</feature>
<name>A0A210QYV3_MIZYE</name>
<feature type="region of interest" description="Disordered" evidence="5">
    <location>
        <begin position="293"/>
        <end position="336"/>
    </location>
</feature>
<feature type="compositionally biased region" description="Basic and acidic residues" evidence="5">
    <location>
        <begin position="694"/>
        <end position="705"/>
    </location>
</feature>
<keyword evidence="7" id="KW-1185">Reference proteome</keyword>
<feature type="compositionally biased region" description="Polar residues" evidence="5">
    <location>
        <begin position="1140"/>
        <end position="1150"/>
    </location>
</feature>
<accession>A0A210QYV3</accession>
<keyword evidence="2 4" id="KW-0866">Nonsense-mediated mRNA decay</keyword>
<dbReference type="PANTHER" id="PTHR13091:SF0">
    <property type="entry name" value="NONSENSE-MEDIATED MRNA DECAY FACTOR SMG8"/>
    <property type="match status" value="1"/>
</dbReference>
<dbReference type="PANTHER" id="PTHR13091">
    <property type="entry name" value="AMPLIFIED IN BREAST CANCER 2-RELATED"/>
    <property type="match status" value="1"/>
</dbReference>
<dbReference type="STRING" id="6573.A0A210QYV3"/>
<sequence>MSANCVCDTVYVVTGMCRNVFMFSTIPNKDKKVVVISIVGKSELSGFASKASILNPLLEKDVFKFVPEIQKGLSVSDQGDVECYYDNEGQAVYLHHRSLYDVHRLANLCQKLIKEESTQDLFSLWQKDEYRTTKTLLWMFSVSHIVMLSHPGSSFDISYVRMFRTLDTIRLKLQHCVTEQLQGLPVSKDWYHSARPCSPRVLFVFNKSGNPEPMSEDTDTGTISKKNPQARKPQHSMEDQIYRILRKSRVITNISNNSLFAVPANQEFVFLHGHQPEVTDPIQLYLQQLRSNSTLNKDSDSPRSQSYQANRRSAQSGFLDTRSPSRTQRSGSSSNFKEFLSQHIETALGRGFDDNVGRNPVPPIFEVPTCQTWFSVSSKLYNFFFGDTVNGKAHATFNTLKSLLETDIRFSENRCNKVLPLAEAAYQEGLPTHYITNFHLTKLAQAHRVFYQFARGPACEKYLKQLEAACEKYWKNGHQLCEEVSLTGNHCVNPLHRLLHQEAETEESAHLPVMSHSSQMKTKAVCNCGRKQADKDDPFDHKAANFDFYDALEKVCCEELEHIEMPVFQPSTTEVRAGQLLTTPDSKTVNKDTGVKQDISSGLTNLSLALSLGQSGASDYFVHPEGTEGGSLTTEDQPSKTPDNLEEQPSKNPDNLEEQPSKNPDNLEETSKGGEISGNQEVTTQPGDTGTGVDVKDTEIGDHPGETIQQSEEVELRETTVAPQDYLADLGSDHIDHTSDPIGDLPTCTVAEVKDGPISMSESDLIALRQHSTTEYLPGMLHSESPLGLLPKYPSWALTCLGKGTLYSHTLGLDLPGFLHGSNYLLPWDITAKIEKEKWPSVGEMASRKGKQKKISPKDVGELSVRVYLGDEYECPRGHRFFCSGPEKIIKVSNTSTVKDNATKLVNLDMPLYCSCPHCRSSKGYMAQLMRLYIVTPDSPLRITLCPQIQPAPPPCPLFGLGIEGPVELQPGGLWCLRIPYPYSIPFQQDRFGQMKPLNPQDSKRAYCYLGQATQPPGLQKGLLLFETGHSTPGLQKGLLLFETGHSPPRTPKGLIAIWDRPLNPQDSKRAYCYLGQATQPRDSKRTSYNLGQATQPPGLQKGLLLFGTGHSTPRTPKGLIAIWDRPLNPGTPERGRENINGTIQNQQDISGHHCLDKAAT</sequence>
<comment type="caution">
    <text evidence="6">The sequence shown here is derived from an EMBL/GenBank/DDBJ whole genome shotgun (WGS) entry which is preliminary data.</text>
</comment>
<dbReference type="InterPro" id="IPR019354">
    <property type="entry name" value="SMG8-like"/>
</dbReference>
<evidence type="ECO:0000313" key="6">
    <source>
        <dbReference type="EMBL" id="OWF53872.1"/>
    </source>
</evidence>
<evidence type="ECO:0000256" key="5">
    <source>
        <dbReference type="SAM" id="MobiDB-lite"/>
    </source>
</evidence>
<reference evidence="6 7" key="1">
    <citation type="journal article" date="2017" name="Nat. Ecol. Evol.">
        <title>Scallop genome provides insights into evolution of bilaterian karyotype and development.</title>
        <authorList>
            <person name="Wang S."/>
            <person name="Zhang J."/>
            <person name="Jiao W."/>
            <person name="Li J."/>
            <person name="Xun X."/>
            <person name="Sun Y."/>
            <person name="Guo X."/>
            <person name="Huan P."/>
            <person name="Dong B."/>
            <person name="Zhang L."/>
            <person name="Hu X."/>
            <person name="Sun X."/>
            <person name="Wang J."/>
            <person name="Zhao C."/>
            <person name="Wang Y."/>
            <person name="Wang D."/>
            <person name="Huang X."/>
            <person name="Wang R."/>
            <person name="Lv J."/>
            <person name="Li Y."/>
            <person name="Zhang Z."/>
            <person name="Liu B."/>
            <person name="Lu W."/>
            <person name="Hui Y."/>
            <person name="Liang J."/>
            <person name="Zhou Z."/>
            <person name="Hou R."/>
            <person name="Li X."/>
            <person name="Liu Y."/>
            <person name="Li H."/>
            <person name="Ning X."/>
            <person name="Lin Y."/>
            <person name="Zhao L."/>
            <person name="Xing Q."/>
            <person name="Dou J."/>
            <person name="Li Y."/>
            <person name="Mao J."/>
            <person name="Guo H."/>
            <person name="Dou H."/>
            <person name="Li T."/>
            <person name="Mu C."/>
            <person name="Jiang W."/>
            <person name="Fu Q."/>
            <person name="Fu X."/>
            <person name="Miao Y."/>
            <person name="Liu J."/>
            <person name="Yu Q."/>
            <person name="Li R."/>
            <person name="Liao H."/>
            <person name="Li X."/>
            <person name="Kong Y."/>
            <person name="Jiang Z."/>
            <person name="Chourrout D."/>
            <person name="Li R."/>
            <person name="Bao Z."/>
        </authorList>
    </citation>
    <scope>NUCLEOTIDE SEQUENCE [LARGE SCALE GENOMIC DNA]</scope>
    <source>
        <strain evidence="6 7">PY_sf001</strain>
    </source>
</reference>
<feature type="compositionally biased region" description="Polar residues" evidence="5">
    <location>
        <begin position="293"/>
        <end position="318"/>
    </location>
</feature>
<dbReference type="OrthoDB" id="63589at2759"/>
<gene>
    <name evidence="6" type="ORF">KP79_PYT21815</name>
</gene>
<comment type="similarity">
    <text evidence="1 4">Belongs to the SMG8 family.</text>
</comment>
<dbReference type="AlphaFoldDB" id="A0A210QYV3"/>
<proteinExistence type="inferred from homology"/>
<evidence type="ECO:0000256" key="2">
    <source>
        <dbReference type="ARBA" id="ARBA00023161"/>
    </source>
</evidence>
<feature type="region of interest" description="Disordered" evidence="5">
    <location>
        <begin position="1126"/>
        <end position="1161"/>
    </location>
</feature>
<feature type="compositionally biased region" description="Low complexity" evidence="5">
    <location>
        <begin position="322"/>
        <end position="334"/>
    </location>
</feature>
<evidence type="ECO:0000256" key="1">
    <source>
        <dbReference type="ARBA" id="ARBA00006443"/>
    </source>
</evidence>
<dbReference type="Proteomes" id="UP000242188">
    <property type="component" value="Unassembled WGS sequence"/>
</dbReference>
<dbReference type="GO" id="GO:0000184">
    <property type="term" value="P:nuclear-transcribed mRNA catabolic process, nonsense-mediated decay"/>
    <property type="evidence" value="ECO:0007669"/>
    <property type="project" value="UniProtKB-UniRule"/>
</dbReference>
<organism evidence="6 7">
    <name type="scientific">Mizuhopecten yessoensis</name>
    <name type="common">Japanese scallop</name>
    <name type="synonym">Patinopecten yessoensis</name>
    <dbReference type="NCBI Taxonomy" id="6573"/>
    <lineage>
        <taxon>Eukaryota</taxon>
        <taxon>Metazoa</taxon>
        <taxon>Spiralia</taxon>
        <taxon>Lophotrochozoa</taxon>
        <taxon>Mollusca</taxon>
        <taxon>Bivalvia</taxon>
        <taxon>Autobranchia</taxon>
        <taxon>Pteriomorphia</taxon>
        <taxon>Pectinida</taxon>
        <taxon>Pectinoidea</taxon>
        <taxon>Pectinidae</taxon>
        <taxon>Mizuhopecten</taxon>
    </lineage>
</organism>
<feature type="compositionally biased region" description="Basic and acidic residues" evidence="5">
    <location>
        <begin position="1151"/>
        <end position="1161"/>
    </location>
</feature>
<dbReference type="Pfam" id="PF10220">
    <property type="entry name" value="Smg8_Smg9"/>
    <property type="match status" value="1"/>
</dbReference>
<evidence type="ECO:0000256" key="3">
    <source>
        <dbReference type="ARBA" id="ARBA00029509"/>
    </source>
</evidence>
<feature type="region of interest" description="Disordered" evidence="5">
    <location>
        <begin position="619"/>
        <end position="714"/>
    </location>
</feature>
<evidence type="ECO:0000256" key="4">
    <source>
        <dbReference type="RuleBase" id="RU367133"/>
    </source>
</evidence>
<evidence type="ECO:0000313" key="7">
    <source>
        <dbReference type="Proteomes" id="UP000242188"/>
    </source>
</evidence>
<dbReference type="EMBL" id="NEDP02001200">
    <property type="protein sequence ID" value="OWF53872.1"/>
    <property type="molecule type" value="Genomic_DNA"/>
</dbReference>
<comment type="function">
    <text evidence="4">Involved in nonsense-mediated decay (NMD) of mRNAs containing premature stop codons.</text>
</comment>
<protein>
    <recommendedName>
        <fullName evidence="3 4">Nonsense-mediated mRNA decay factor SMG8</fullName>
    </recommendedName>
</protein>
<feature type="compositionally biased region" description="Polar residues" evidence="5">
    <location>
        <begin position="677"/>
        <end position="688"/>
    </location>
</feature>
<feature type="compositionally biased region" description="Polar residues" evidence="5">
    <location>
        <begin position="630"/>
        <end position="642"/>
    </location>
</feature>